<accession>A0ABV8P1Q9</accession>
<dbReference type="InterPro" id="IPR033947">
    <property type="entry name" value="ETF_alpha_N"/>
</dbReference>
<feature type="domain" description="Electron transfer flavoprotein alpha/beta-subunit N-terminal" evidence="2">
    <location>
        <begin position="3"/>
        <end position="182"/>
    </location>
</feature>
<organism evidence="3 4">
    <name type="scientific">Candidimonas humi</name>
    <dbReference type="NCBI Taxonomy" id="683355"/>
    <lineage>
        <taxon>Bacteria</taxon>
        <taxon>Pseudomonadati</taxon>
        <taxon>Pseudomonadota</taxon>
        <taxon>Betaproteobacteria</taxon>
        <taxon>Burkholderiales</taxon>
        <taxon>Alcaligenaceae</taxon>
        <taxon>Candidimonas</taxon>
    </lineage>
</organism>
<evidence type="ECO:0000259" key="2">
    <source>
        <dbReference type="SMART" id="SM00893"/>
    </source>
</evidence>
<comment type="caution">
    <text evidence="3">The sequence shown here is derived from an EMBL/GenBank/DDBJ whole genome shotgun (WGS) entry which is preliminary data.</text>
</comment>
<dbReference type="Pfam" id="PF01012">
    <property type="entry name" value="ETF"/>
    <property type="match status" value="1"/>
</dbReference>
<dbReference type="PROSITE" id="PS00696">
    <property type="entry name" value="ETF_ALPHA"/>
    <property type="match status" value="1"/>
</dbReference>
<dbReference type="SMART" id="SM00893">
    <property type="entry name" value="ETF"/>
    <property type="match status" value="1"/>
</dbReference>
<name>A0ABV8P1Q9_9BURK</name>
<dbReference type="PANTHER" id="PTHR43153:SF1">
    <property type="entry name" value="ELECTRON TRANSFER FLAVOPROTEIN SUBUNIT ALPHA, MITOCHONDRIAL"/>
    <property type="match status" value="1"/>
</dbReference>
<dbReference type="PANTHER" id="PTHR43153">
    <property type="entry name" value="ELECTRON TRANSFER FLAVOPROTEIN ALPHA"/>
    <property type="match status" value="1"/>
</dbReference>
<dbReference type="InterPro" id="IPR018206">
    <property type="entry name" value="ETF_asu_C_CS"/>
</dbReference>
<evidence type="ECO:0000313" key="3">
    <source>
        <dbReference type="EMBL" id="MFC4203135.1"/>
    </source>
</evidence>
<dbReference type="InterPro" id="IPR014730">
    <property type="entry name" value="ETF_a/b_N"/>
</dbReference>
<gene>
    <name evidence="3" type="ORF">ACFOY1_19470</name>
</gene>
<evidence type="ECO:0000256" key="1">
    <source>
        <dbReference type="ARBA" id="ARBA00022982"/>
    </source>
</evidence>
<keyword evidence="1" id="KW-0249">Electron transport</keyword>
<dbReference type="PIRSF" id="PIRSF000089">
    <property type="entry name" value="Electra_flavoP_a"/>
    <property type="match status" value="1"/>
</dbReference>
<keyword evidence="4" id="KW-1185">Reference proteome</keyword>
<dbReference type="RefSeq" id="WP_217962967.1">
    <property type="nucleotide sequence ID" value="NZ_JAHTBN010000001.1"/>
</dbReference>
<dbReference type="Proteomes" id="UP001595848">
    <property type="component" value="Unassembled WGS sequence"/>
</dbReference>
<dbReference type="Pfam" id="PF00766">
    <property type="entry name" value="ETF_alpha"/>
    <property type="match status" value="1"/>
</dbReference>
<dbReference type="InterPro" id="IPR014731">
    <property type="entry name" value="ETF_asu_C"/>
</dbReference>
<dbReference type="CDD" id="cd01715">
    <property type="entry name" value="ETF_alpha"/>
    <property type="match status" value="1"/>
</dbReference>
<protein>
    <submittedName>
        <fullName evidence="3">Electron transfer flavoprotein subunit alpha/FixB family protein</fullName>
    </submittedName>
</protein>
<proteinExistence type="predicted"/>
<sequence>MTNLVIAEHDNAQLKGATLNTVAAAAKIGGDVHVLVAGSGAQAVAEQAAQIAGVSKVLLADAPQLADELAENVAEQVLAVAKDYSHILFPATASGKNVAPRVAARLDVAQISDIIAVESPDTFQRPIYAGNAIATVQSADPVKVITVRTTGFDAAAAQGGQAAVESVAAVADSGLSSFVGREVAKSDRPELTAAKIVVSGGRGMGSAENFKILDPLADKLGAALGASRAAVDAGYAPNDWQVGQTGKIVAPQLYVAIGISGAIQHLAGMKDSKVIVAINKDAEAPIFGVADYGLVADLFQAVPELVSAL</sequence>
<dbReference type="InterPro" id="IPR001308">
    <property type="entry name" value="ETF_a/FixB"/>
</dbReference>
<dbReference type="EMBL" id="JBHSBV010000009">
    <property type="protein sequence ID" value="MFC4203135.1"/>
    <property type="molecule type" value="Genomic_DNA"/>
</dbReference>
<keyword evidence="1" id="KW-0813">Transport</keyword>
<evidence type="ECO:0000313" key="4">
    <source>
        <dbReference type="Proteomes" id="UP001595848"/>
    </source>
</evidence>
<reference evidence="4" key="1">
    <citation type="journal article" date="2019" name="Int. J. Syst. Evol. Microbiol.">
        <title>The Global Catalogue of Microorganisms (GCM) 10K type strain sequencing project: providing services to taxonomists for standard genome sequencing and annotation.</title>
        <authorList>
            <consortium name="The Broad Institute Genomics Platform"/>
            <consortium name="The Broad Institute Genome Sequencing Center for Infectious Disease"/>
            <person name="Wu L."/>
            <person name="Ma J."/>
        </authorList>
    </citation>
    <scope>NUCLEOTIDE SEQUENCE [LARGE SCALE GENOMIC DNA]</scope>
    <source>
        <strain evidence="4">LMG 24813</strain>
    </source>
</reference>